<feature type="signal peptide" evidence="2">
    <location>
        <begin position="1"/>
        <end position="23"/>
    </location>
</feature>
<dbReference type="Gene3D" id="2.60.40.10">
    <property type="entry name" value="Immunoglobulins"/>
    <property type="match status" value="1"/>
</dbReference>
<evidence type="ECO:0000313" key="5">
    <source>
        <dbReference type="Proteomes" id="UP000051841"/>
    </source>
</evidence>
<protein>
    <recommendedName>
        <fullName evidence="3">CNA-B domain-containing protein</fullName>
    </recommendedName>
</protein>
<organism evidence="4 5">
    <name type="scientific">Kandleria vitulina DSM 20405</name>
    <dbReference type="NCBI Taxonomy" id="1410657"/>
    <lineage>
        <taxon>Bacteria</taxon>
        <taxon>Bacillati</taxon>
        <taxon>Bacillota</taxon>
        <taxon>Erysipelotrichia</taxon>
        <taxon>Erysipelotrichales</taxon>
        <taxon>Coprobacillaceae</taxon>
        <taxon>Kandleria</taxon>
    </lineage>
</organism>
<gene>
    <name evidence="4" type="ORF">IV49_GL000653</name>
</gene>
<dbReference type="CDD" id="cd00222">
    <property type="entry name" value="CollagenBindB"/>
    <property type="match status" value="1"/>
</dbReference>
<feature type="chain" id="PRO_5006417820" description="CNA-B domain-containing protein" evidence="2">
    <location>
        <begin position="24"/>
        <end position="287"/>
    </location>
</feature>
<evidence type="ECO:0000259" key="3">
    <source>
        <dbReference type="Pfam" id="PF05738"/>
    </source>
</evidence>
<dbReference type="AlphaFoldDB" id="A0A0R2HMS0"/>
<dbReference type="Proteomes" id="UP000051841">
    <property type="component" value="Unassembled WGS sequence"/>
</dbReference>
<keyword evidence="1" id="KW-0812">Transmembrane</keyword>
<proteinExistence type="predicted"/>
<dbReference type="InterPro" id="IPR008454">
    <property type="entry name" value="Collagen-bd_Cna-like_B-typ_dom"/>
</dbReference>
<dbReference type="InterPro" id="IPR013783">
    <property type="entry name" value="Ig-like_fold"/>
</dbReference>
<evidence type="ECO:0000256" key="1">
    <source>
        <dbReference type="SAM" id="Phobius"/>
    </source>
</evidence>
<dbReference type="EMBL" id="JQBL01000002">
    <property type="protein sequence ID" value="KRN51191.1"/>
    <property type="molecule type" value="Genomic_DNA"/>
</dbReference>
<feature type="transmembrane region" description="Helical" evidence="1">
    <location>
        <begin position="261"/>
        <end position="280"/>
    </location>
</feature>
<keyword evidence="1" id="KW-1133">Transmembrane helix</keyword>
<dbReference type="Pfam" id="PF05738">
    <property type="entry name" value="Cna_B"/>
    <property type="match status" value="1"/>
</dbReference>
<evidence type="ECO:0000313" key="4">
    <source>
        <dbReference type="EMBL" id="KRN51191.1"/>
    </source>
</evidence>
<keyword evidence="2" id="KW-0732">Signal</keyword>
<sequence length="287" mass="32754">MKRCIKWLTAVLVILFSLTPVIAEEKMGDITIKYPVDNVTFKLFYLGEWKAEKINYQGAFKDAKITDDLNEAADALSAFVKKNNINPSASEKSKDGEVNFSNIKKGIYLVLGEEKIDNKVHYRVRPMLLSMPAYNANTESWSTIVNAKYEQETIPSNTSLEVLKVWKDNNSKNRPKSIEVELLRNNEVYDTKTLSKKNNWKHTWNNLDGDYEWTVYEKTTFNDYSVSISRSNRKVVITNKLNKETPPKTPKKQSIPQTGQLWWPVVILAGIGVVLISIGLSKGKADR</sequence>
<keyword evidence="1" id="KW-0472">Membrane</keyword>
<dbReference type="RefSeq" id="WP_031588802.1">
    <property type="nucleotide sequence ID" value="NZ_JNKN01000005.1"/>
</dbReference>
<dbReference type="Gene3D" id="2.60.40.1140">
    <property type="entry name" value="Collagen-binding surface protein Cna, B-type domain"/>
    <property type="match status" value="1"/>
</dbReference>
<keyword evidence="5" id="KW-1185">Reference proteome</keyword>
<evidence type="ECO:0000256" key="2">
    <source>
        <dbReference type="SAM" id="SignalP"/>
    </source>
</evidence>
<dbReference type="PATRIC" id="fig|1410657.5.peg.679"/>
<reference evidence="4 5" key="1">
    <citation type="journal article" date="2015" name="Genome Announc.">
        <title>Expanding the biotechnology potential of lactobacilli through comparative genomics of 213 strains and associated genera.</title>
        <authorList>
            <person name="Sun Z."/>
            <person name="Harris H.M."/>
            <person name="McCann A."/>
            <person name="Guo C."/>
            <person name="Argimon S."/>
            <person name="Zhang W."/>
            <person name="Yang X."/>
            <person name="Jeffery I.B."/>
            <person name="Cooney J.C."/>
            <person name="Kagawa T.F."/>
            <person name="Liu W."/>
            <person name="Song Y."/>
            <person name="Salvetti E."/>
            <person name="Wrobel A."/>
            <person name="Rasinkangas P."/>
            <person name="Parkhill J."/>
            <person name="Rea M.C."/>
            <person name="O'Sullivan O."/>
            <person name="Ritari J."/>
            <person name="Douillard F.P."/>
            <person name="Paul Ross R."/>
            <person name="Yang R."/>
            <person name="Briner A.E."/>
            <person name="Felis G.E."/>
            <person name="de Vos W.M."/>
            <person name="Barrangou R."/>
            <person name="Klaenhammer T.R."/>
            <person name="Caufield P.W."/>
            <person name="Cui Y."/>
            <person name="Zhang H."/>
            <person name="O'Toole P.W."/>
        </authorList>
    </citation>
    <scope>NUCLEOTIDE SEQUENCE [LARGE SCALE GENOMIC DNA]</scope>
    <source>
        <strain evidence="4 5">DSM 20405</strain>
    </source>
</reference>
<dbReference type="SUPFAM" id="SSF49478">
    <property type="entry name" value="Cna protein B-type domain"/>
    <property type="match status" value="1"/>
</dbReference>
<name>A0A0R2HMS0_9FIRM</name>
<feature type="domain" description="CNA-B" evidence="3">
    <location>
        <begin position="161"/>
        <end position="240"/>
    </location>
</feature>
<accession>A0A0R2HMS0</accession>
<comment type="caution">
    <text evidence="4">The sequence shown here is derived from an EMBL/GenBank/DDBJ whole genome shotgun (WGS) entry which is preliminary data.</text>
</comment>